<feature type="transmembrane region" description="Helical" evidence="1">
    <location>
        <begin position="67"/>
        <end position="88"/>
    </location>
</feature>
<reference evidence="2" key="1">
    <citation type="submission" date="2023-04" db="EMBL/GenBank/DDBJ databases">
        <title>Phytophthora lilii NBRC 32176.</title>
        <authorList>
            <person name="Ichikawa N."/>
            <person name="Sato H."/>
            <person name="Tonouchi N."/>
        </authorList>
    </citation>
    <scope>NUCLEOTIDE SEQUENCE</scope>
    <source>
        <strain evidence="2">NBRC 32176</strain>
    </source>
</reference>
<organism evidence="2 3">
    <name type="scientific">Phytophthora lilii</name>
    <dbReference type="NCBI Taxonomy" id="2077276"/>
    <lineage>
        <taxon>Eukaryota</taxon>
        <taxon>Sar</taxon>
        <taxon>Stramenopiles</taxon>
        <taxon>Oomycota</taxon>
        <taxon>Peronosporomycetes</taxon>
        <taxon>Peronosporales</taxon>
        <taxon>Peronosporaceae</taxon>
        <taxon>Phytophthora</taxon>
    </lineage>
</organism>
<keyword evidence="1" id="KW-0472">Membrane</keyword>
<evidence type="ECO:0000256" key="1">
    <source>
        <dbReference type="SAM" id="Phobius"/>
    </source>
</evidence>
<dbReference type="Proteomes" id="UP001165083">
    <property type="component" value="Unassembled WGS sequence"/>
</dbReference>
<proteinExistence type="predicted"/>
<name>A0A9W6TDY6_9STRA</name>
<keyword evidence="1" id="KW-1133">Transmembrane helix</keyword>
<dbReference type="AlphaFoldDB" id="A0A9W6TDY6"/>
<evidence type="ECO:0000313" key="3">
    <source>
        <dbReference type="Proteomes" id="UP001165083"/>
    </source>
</evidence>
<evidence type="ECO:0000313" key="2">
    <source>
        <dbReference type="EMBL" id="GMF11026.1"/>
    </source>
</evidence>
<dbReference type="OrthoDB" id="10518409at2759"/>
<comment type="caution">
    <text evidence="2">The sequence shown here is derived from an EMBL/GenBank/DDBJ whole genome shotgun (WGS) entry which is preliminary data.</text>
</comment>
<accession>A0A9W6TDY6</accession>
<keyword evidence="1" id="KW-0812">Transmembrane</keyword>
<sequence>MKRLLRSTAAANKRQIACATKVFVKEYSLKAATSSPLLVIRAPTILKLPKLGDGYHNVGLSTRCGRVILNIIHLVFGFWGVVVLSLHIQASVQRELPQCLLQVHPWAVSIPACYLAVLDCHVLGISGKTNEVEAQWSTFDRLKVATLVIRHCPTLEIPDMIGDFHSNTGVKVYDSTIKDWGLPLP</sequence>
<gene>
    <name evidence="2" type="ORF">Plil01_000177200</name>
</gene>
<dbReference type="EMBL" id="BSXW01000061">
    <property type="protein sequence ID" value="GMF11026.1"/>
    <property type="molecule type" value="Genomic_DNA"/>
</dbReference>
<protein>
    <submittedName>
        <fullName evidence="2">Unnamed protein product</fullName>
    </submittedName>
</protein>
<keyword evidence="3" id="KW-1185">Reference proteome</keyword>